<organism evidence="1 2">
    <name type="scientific">Corallococcus caeni</name>
    <dbReference type="NCBI Taxonomy" id="3082388"/>
    <lineage>
        <taxon>Bacteria</taxon>
        <taxon>Pseudomonadati</taxon>
        <taxon>Myxococcota</taxon>
        <taxon>Myxococcia</taxon>
        <taxon>Myxococcales</taxon>
        <taxon>Cystobacterineae</taxon>
        <taxon>Myxococcaceae</taxon>
        <taxon>Corallococcus</taxon>
    </lineage>
</organism>
<proteinExistence type="predicted"/>
<reference evidence="1 2" key="1">
    <citation type="journal article" date="2024" name="Arch. Microbiol.">
        <title>Corallococcus caeni sp. nov., a novel myxobacterium isolated from activated sludge.</title>
        <authorList>
            <person name="Tomita S."/>
            <person name="Nakai R."/>
            <person name="Kuroda K."/>
            <person name="Kurashita H."/>
            <person name="Hatamoto M."/>
            <person name="Yamaguchi T."/>
            <person name="Narihiro T."/>
        </authorList>
    </citation>
    <scope>NUCLEOTIDE SEQUENCE [LARGE SCALE GENOMIC DNA]</scope>
    <source>
        <strain evidence="1 2">NO1</strain>
    </source>
</reference>
<dbReference type="RefSeq" id="WP_338280206.1">
    <property type="nucleotide sequence ID" value="NZ_BTTX01000005.1"/>
</dbReference>
<evidence type="ECO:0000313" key="1">
    <source>
        <dbReference type="EMBL" id="GMU09249.1"/>
    </source>
</evidence>
<sequence length="85" mass="9256">MNGRVSDVPAPSPLALEDALSRASAEHQLPSYYQSSVRPLLRDPEGRWPHCCGGGCEPCAQTLIRVALRTLELMGTPRQSPPPDF</sequence>
<comment type="caution">
    <text evidence="1">The sequence shown here is derived from an EMBL/GenBank/DDBJ whole genome shotgun (WGS) entry which is preliminary data.</text>
</comment>
<gene>
    <name evidence="1" type="ORF">ASNO1_55020</name>
</gene>
<evidence type="ECO:0000313" key="2">
    <source>
        <dbReference type="Proteomes" id="UP001342631"/>
    </source>
</evidence>
<dbReference type="EMBL" id="BTTX01000005">
    <property type="protein sequence ID" value="GMU09249.1"/>
    <property type="molecule type" value="Genomic_DNA"/>
</dbReference>
<keyword evidence="2" id="KW-1185">Reference proteome</keyword>
<evidence type="ECO:0008006" key="3">
    <source>
        <dbReference type="Google" id="ProtNLM"/>
    </source>
</evidence>
<accession>A0ABQ6QYY2</accession>
<name>A0ABQ6QYY2_9BACT</name>
<dbReference type="Proteomes" id="UP001342631">
    <property type="component" value="Unassembled WGS sequence"/>
</dbReference>
<protein>
    <recommendedName>
        <fullName evidence="3">Oxidoreductase-like domain-containing protein</fullName>
    </recommendedName>
</protein>